<dbReference type="AlphaFoldDB" id="A0A852X1D1"/>
<organism evidence="3 4">
    <name type="scientific">Janibacter alkaliphilus</name>
    <dbReference type="NCBI Taxonomy" id="1069963"/>
    <lineage>
        <taxon>Bacteria</taxon>
        <taxon>Bacillati</taxon>
        <taxon>Actinomycetota</taxon>
        <taxon>Actinomycetes</taxon>
        <taxon>Micrococcales</taxon>
        <taxon>Intrasporangiaceae</taxon>
        <taxon>Janibacter</taxon>
    </lineage>
</organism>
<sequence>MSADPTTAAPTRVARVDEVFAAAHRALDDLDRELDRIHRAAGSTGAPGGGRAAPVTEEPPVGAAELASVMTRLARVANRAQALRDKGGAIVVRSGVPERQGAKDPAQWFTRVLHTDPRTARGDARRAEALDLAEPARPAPEDDASSGTRLTLIGAEGSAGSEGSDSSTGETSTSPGGSTPSGPTPTGRAQLSGDLSAAHADVITRALRNLPDGLDPAARERCETELLRMASTRSPVQLRRAAARVIEHVTGDTVAADVHEDRLAQAEEDAAWERASFWMKDNHDGTMFGQFTVPTLAGTALKKIVEAMSAPRRAPSRRAGGGAGDQSTTDRTGGSGGSRGQHGSDAPGGDRPSDRLSGSDWAQMSWKERQQERMRRQGQELATLLMHLPTDHLHDKIAATVIVQTRLTDLQSQTRRIGTDDSGCGVSAAAVRRAACGAGILPAVMGGDSVPLDLGTQRRCFSETQRAALALTYGSCAAEGCDTPFAWTETHHLRAFAAGGQTDLANAVPLCGHHHRLIDRADEHTISRDPASRRVSIRFLSRVRR</sequence>
<feature type="region of interest" description="Disordered" evidence="1">
    <location>
        <begin position="129"/>
        <end position="148"/>
    </location>
</feature>
<feature type="region of interest" description="Disordered" evidence="1">
    <location>
        <begin position="308"/>
        <end position="358"/>
    </location>
</feature>
<dbReference type="RefSeq" id="WP_179461809.1">
    <property type="nucleotide sequence ID" value="NZ_JACBZX010000001.1"/>
</dbReference>
<evidence type="ECO:0000256" key="1">
    <source>
        <dbReference type="SAM" id="MobiDB-lite"/>
    </source>
</evidence>
<name>A0A852X1D1_9MICO</name>
<evidence type="ECO:0000313" key="4">
    <source>
        <dbReference type="Proteomes" id="UP000592181"/>
    </source>
</evidence>
<dbReference type="InterPro" id="IPR003870">
    <property type="entry name" value="DUF222"/>
</dbReference>
<dbReference type="Proteomes" id="UP000592181">
    <property type="component" value="Unassembled WGS sequence"/>
</dbReference>
<keyword evidence="4" id="KW-1185">Reference proteome</keyword>
<dbReference type="Pfam" id="PF02720">
    <property type="entry name" value="DUF222"/>
    <property type="match status" value="1"/>
</dbReference>
<dbReference type="CDD" id="cd00085">
    <property type="entry name" value="HNHc"/>
    <property type="match status" value="1"/>
</dbReference>
<accession>A0A852X1D1</accession>
<feature type="region of interest" description="Disordered" evidence="1">
    <location>
        <begin position="155"/>
        <end position="194"/>
    </location>
</feature>
<feature type="compositionally biased region" description="Basic and acidic residues" evidence="1">
    <location>
        <begin position="113"/>
        <end position="123"/>
    </location>
</feature>
<gene>
    <name evidence="3" type="ORF">BJY28_000746</name>
</gene>
<feature type="compositionally biased region" description="Low complexity" evidence="1">
    <location>
        <begin position="155"/>
        <end position="187"/>
    </location>
</feature>
<feature type="region of interest" description="Disordered" evidence="1">
    <location>
        <begin position="96"/>
        <end position="123"/>
    </location>
</feature>
<dbReference type="InterPro" id="IPR003615">
    <property type="entry name" value="HNH_nuc"/>
</dbReference>
<dbReference type="EMBL" id="JACBZX010000001">
    <property type="protein sequence ID" value="NYG36277.1"/>
    <property type="molecule type" value="Genomic_DNA"/>
</dbReference>
<protein>
    <recommendedName>
        <fullName evidence="2">HNH nuclease domain-containing protein</fullName>
    </recommendedName>
</protein>
<evidence type="ECO:0000313" key="3">
    <source>
        <dbReference type="EMBL" id="NYG36277.1"/>
    </source>
</evidence>
<feature type="domain" description="HNH nuclease" evidence="2">
    <location>
        <begin position="464"/>
        <end position="516"/>
    </location>
</feature>
<reference evidence="3 4" key="1">
    <citation type="submission" date="2020-07" db="EMBL/GenBank/DDBJ databases">
        <title>Sequencing the genomes of 1000 actinobacteria strains.</title>
        <authorList>
            <person name="Klenk H.-P."/>
        </authorList>
    </citation>
    <scope>NUCLEOTIDE SEQUENCE [LARGE SCALE GENOMIC DNA]</scope>
    <source>
        <strain evidence="3 4">DSM 24723</strain>
    </source>
</reference>
<dbReference type="SMART" id="SM00507">
    <property type="entry name" value="HNHc"/>
    <property type="match status" value="1"/>
</dbReference>
<evidence type="ECO:0000259" key="2">
    <source>
        <dbReference type="SMART" id="SM00507"/>
    </source>
</evidence>
<comment type="caution">
    <text evidence="3">The sequence shown here is derived from an EMBL/GenBank/DDBJ whole genome shotgun (WGS) entry which is preliminary data.</text>
</comment>
<proteinExistence type="predicted"/>